<gene>
    <name evidence="1" type="ORF">ZHD862_LOCUS38575</name>
</gene>
<proteinExistence type="predicted"/>
<dbReference type="EMBL" id="CAJNOT010009674">
    <property type="protein sequence ID" value="CAF1526410.1"/>
    <property type="molecule type" value="Genomic_DNA"/>
</dbReference>
<feature type="non-terminal residue" evidence="1">
    <location>
        <position position="202"/>
    </location>
</feature>
<evidence type="ECO:0000313" key="2">
    <source>
        <dbReference type="Proteomes" id="UP000663864"/>
    </source>
</evidence>
<comment type="caution">
    <text evidence="1">The sequence shown here is derived from an EMBL/GenBank/DDBJ whole genome shotgun (WGS) entry which is preliminary data.</text>
</comment>
<organism evidence="1 2">
    <name type="scientific">Rotaria sordida</name>
    <dbReference type="NCBI Taxonomy" id="392033"/>
    <lineage>
        <taxon>Eukaryota</taxon>
        <taxon>Metazoa</taxon>
        <taxon>Spiralia</taxon>
        <taxon>Gnathifera</taxon>
        <taxon>Rotifera</taxon>
        <taxon>Eurotatoria</taxon>
        <taxon>Bdelloidea</taxon>
        <taxon>Philodinida</taxon>
        <taxon>Philodinidae</taxon>
        <taxon>Rotaria</taxon>
    </lineage>
</organism>
<dbReference type="AlphaFoldDB" id="A0A815V5T9"/>
<dbReference type="Proteomes" id="UP000663864">
    <property type="component" value="Unassembled WGS sequence"/>
</dbReference>
<accession>A0A815V5T9</accession>
<name>A0A815V5T9_9BILA</name>
<reference evidence="1" key="1">
    <citation type="submission" date="2021-02" db="EMBL/GenBank/DDBJ databases">
        <authorList>
            <person name="Nowell W R."/>
        </authorList>
    </citation>
    <scope>NUCLEOTIDE SEQUENCE</scope>
</reference>
<sequence length="202" mass="22392">MHTFLSTIGIGVETLQLGILLSVQIQSLSKRSNDSIQEIGNKLYQNVWIWLKARSKVDDDFQARHLLPPWLREATQNNAFLFTGILLHETTTNGKYTLDTSDTIVDIETVITKTGLTGVGPIGLQLVVTSLLKGLLIDEFGSPNTHSTAPGISKLPRGLTYMTFVVVSFNEEEEIPALVVSDERILNEKYWCTTGVKGFGRL</sequence>
<evidence type="ECO:0000313" key="1">
    <source>
        <dbReference type="EMBL" id="CAF1526410.1"/>
    </source>
</evidence>
<protein>
    <submittedName>
        <fullName evidence="1">Uncharacterized protein</fullName>
    </submittedName>
</protein>